<feature type="domain" description="TonB-dependent receptor-like beta-barrel" evidence="6">
    <location>
        <begin position="435"/>
        <end position="923"/>
    </location>
</feature>
<evidence type="ECO:0000259" key="6">
    <source>
        <dbReference type="Pfam" id="PF00593"/>
    </source>
</evidence>
<evidence type="ECO:0000256" key="4">
    <source>
        <dbReference type="RuleBase" id="RU003357"/>
    </source>
</evidence>
<dbReference type="InterPro" id="IPR037066">
    <property type="entry name" value="Plug_dom_sf"/>
</dbReference>
<comment type="subcellular location">
    <subcellularLocation>
        <location evidence="1 4">Cell outer membrane</location>
    </subcellularLocation>
</comment>
<feature type="signal peptide" evidence="5">
    <location>
        <begin position="1"/>
        <end position="27"/>
    </location>
</feature>
<gene>
    <name evidence="8" type="ORF">FHR20_002134</name>
</gene>
<dbReference type="PANTHER" id="PTHR40980:SF4">
    <property type="entry name" value="TONB-DEPENDENT RECEPTOR-LIKE BETA-BARREL DOMAIN-CONTAINING PROTEIN"/>
    <property type="match status" value="1"/>
</dbReference>
<evidence type="ECO:0000313" key="8">
    <source>
        <dbReference type="EMBL" id="NIJ65172.1"/>
    </source>
</evidence>
<dbReference type="PANTHER" id="PTHR40980">
    <property type="entry name" value="PLUG DOMAIN-CONTAINING PROTEIN"/>
    <property type="match status" value="1"/>
</dbReference>
<comment type="similarity">
    <text evidence="4">Belongs to the TonB-dependent receptor family.</text>
</comment>
<dbReference type="AlphaFoldDB" id="A0A7X5ZVI4"/>
<keyword evidence="4" id="KW-0798">TonB box</keyword>
<feature type="chain" id="PRO_5031095503" evidence="5">
    <location>
        <begin position="28"/>
        <end position="957"/>
    </location>
</feature>
<evidence type="ECO:0000256" key="2">
    <source>
        <dbReference type="ARBA" id="ARBA00023136"/>
    </source>
</evidence>
<dbReference type="GO" id="GO:0009279">
    <property type="term" value="C:cell outer membrane"/>
    <property type="evidence" value="ECO:0007669"/>
    <property type="project" value="UniProtKB-SubCell"/>
</dbReference>
<dbReference type="EMBL" id="JAASQV010000002">
    <property type="protein sequence ID" value="NIJ65172.1"/>
    <property type="molecule type" value="Genomic_DNA"/>
</dbReference>
<evidence type="ECO:0000256" key="3">
    <source>
        <dbReference type="ARBA" id="ARBA00023237"/>
    </source>
</evidence>
<dbReference type="Gene3D" id="2.170.130.10">
    <property type="entry name" value="TonB-dependent receptor, plug domain"/>
    <property type="match status" value="1"/>
</dbReference>
<dbReference type="Pfam" id="PF07715">
    <property type="entry name" value="Plug"/>
    <property type="match status" value="1"/>
</dbReference>
<dbReference type="InterPro" id="IPR000531">
    <property type="entry name" value="Beta-barrel_TonB"/>
</dbReference>
<dbReference type="InterPro" id="IPR012910">
    <property type="entry name" value="Plug_dom"/>
</dbReference>
<comment type="caution">
    <text evidence="8">The sequence shown here is derived from an EMBL/GenBank/DDBJ whole genome shotgun (WGS) entry which is preliminary data.</text>
</comment>
<keyword evidence="3" id="KW-0998">Cell outer membrane</keyword>
<organism evidence="8 9">
    <name type="scientific">Sphingomonas leidyi</name>
    <dbReference type="NCBI Taxonomy" id="68569"/>
    <lineage>
        <taxon>Bacteria</taxon>
        <taxon>Pseudomonadati</taxon>
        <taxon>Pseudomonadota</taxon>
        <taxon>Alphaproteobacteria</taxon>
        <taxon>Sphingomonadales</taxon>
        <taxon>Sphingomonadaceae</taxon>
        <taxon>Sphingomonas</taxon>
    </lineage>
</organism>
<keyword evidence="5" id="KW-0732">Signal</keyword>
<keyword evidence="9" id="KW-1185">Reference proteome</keyword>
<protein>
    <submittedName>
        <fullName evidence="8">TonB-dependent receptor</fullName>
    </submittedName>
</protein>
<evidence type="ECO:0000313" key="9">
    <source>
        <dbReference type="Proteomes" id="UP000564677"/>
    </source>
</evidence>
<proteinExistence type="inferred from homology"/>
<name>A0A7X5ZVI4_9SPHN</name>
<keyword evidence="8" id="KW-0675">Receptor</keyword>
<feature type="domain" description="TonB-dependent receptor plug" evidence="7">
    <location>
        <begin position="70"/>
        <end position="173"/>
    </location>
</feature>
<dbReference type="InterPro" id="IPR036942">
    <property type="entry name" value="Beta-barrel_TonB_sf"/>
</dbReference>
<dbReference type="NCBIfam" id="TIGR01782">
    <property type="entry name" value="TonB-Xanth-Caul"/>
    <property type="match status" value="1"/>
</dbReference>
<dbReference type="RefSeq" id="WP_167299606.1">
    <property type="nucleotide sequence ID" value="NZ_JAASQV010000002.1"/>
</dbReference>
<dbReference type="Proteomes" id="UP000564677">
    <property type="component" value="Unassembled WGS sequence"/>
</dbReference>
<reference evidence="8 9" key="1">
    <citation type="submission" date="2020-03" db="EMBL/GenBank/DDBJ databases">
        <title>Genomic Encyclopedia of Type Strains, Phase IV (KMG-IV): sequencing the most valuable type-strain genomes for metagenomic binning, comparative biology and taxonomic classification.</title>
        <authorList>
            <person name="Goeker M."/>
        </authorList>
    </citation>
    <scope>NUCLEOTIDE SEQUENCE [LARGE SCALE GENOMIC DNA]</scope>
    <source>
        <strain evidence="8 9">DSM 4733</strain>
    </source>
</reference>
<sequence length="957" mass="105970">MAMVSIRACVRARALLLAGVSIATALAAVPARAQDGAPAPAGTPETEQSREDRIVVTGIRETIQTSIQSKRDSDAIVDAVSSKEIGELPGQSVGEVIATITGASIDRANYGPTEVSIRGLGSGLSMTTLNRREATNGSGDRAVNFGQFPSELFNAIKIYKTQQADLIEGGVAGLIELETRKPLDHRRRQIQAEIKGNLNPYQDRIAGRSPYGYRATASYIDQFDIGALGRLGISIGYQRNDVNDPVERFYTSTTWFTCNAALVSTTNCTEVTRQQGNAGTPYYHASNSYLYRQMITSDLRNAVFGAVQWQPSPTIDVNLDLQYSRRQYSEQRNDFGTAEGRYNLRNVVIGDNHQMLSADGSATMQTVSGLFRRDEKYLGLGGNVEWKPADRLTVTADFGYSHTTRLDITRQVRLRTDPFDIYGVRTPINNQRIPYHVDFTQSFLPAFTYDPRFDPTDHDVFSDDARLTRSQDGRDDEIHSARLDASYKLDGFLERIDIGGRWAKRKFFGYSNDVNIDQNDLAVDRRVNLACRTPFPERNFFADAPSRGIAGYATFDVLCQFRNYLGTEDPGNSGDLRAVENSDVTEETWAGYAMATYSGRFAGIPVRGNFGVRGVHTQVTARGLRSGLDVINNSDGTISLRANGSFTDTRIAAGTMRWLPSVNAIFDVAPRMRVRAGVYRAMSRPAPSALGAGRTITLEVGNGFTSVTDAINSIIATGSPRLKPTMSWNGDLAFEYYANKDTLFAATAYYKRFSGGKIPITTDENFTIGGQDYAVPVTQTANSNDKADLYGLEITASNRFSWLPHPLDGLGVKLSYNYAWSNYKTQDIRYGDVVDSGTGNLIPGLIPPAGLSGYSKHVFSAQAFYEIGPISLQGIYRYRSRYYQAFTSDNTQLRYVEGNNTFDANLSYRISKIADIRFQALNLFNAPRVEYMPVVGSTRNVEYYGPQYFLSFRVRLR</sequence>
<accession>A0A7X5ZVI4</accession>
<dbReference type="SUPFAM" id="SSF56935">
    <property type="entry name" value="Porins"/>
    <property type="match status" value="1"/>
</dbReference>
<evidence type="ECO:0000259" key="7">
    <source>
        <dbReference type="Pfam" id="PF07715"/>
    </source>
</evidence>
<evidence type="ECO:0000256" key="5">
    <source>
        <dbReference type="SAM" id="SignalP"/>
    </source>
</evidence>
<evidence type="ECO:0000256" key="1">
    <source>
        <dbReference type="ARBA" id="ARBA00004442"/>
    </source>
</evidence>
<dbReference type="Gene3D" id="2.40.170.20">
    <property type="entry name" value="TonB-dependent receptor, beta-barrel domain"/>
    <property type="match status" value="1"/>
</dbReference>
<dbReference type="InterPro" id="IPR010104">
    <property type="entry name" value="TonB_rcpt_bac"/>
</dbReference>
<keyword evidence="2 4" id="KW-0472">Membrane</keyword>
<dbReference type="Pfam" id="PF00593">
    <property type="entry name" value="TonB_dep_Rec_b-barrel"/>
    <property type="match status" value="1"/>
</dbReference>